<dbReference type="PANTHER" id="PTHR30419:SF28">
    <property type="entry name" value="HTH-TYPE TRANSCRIPTIONAL REGULATOR BSDA"/>
    <property type="match status" value="1"/>
</dbReference>
<evidence type="ECO:0000256" key="1">
    <source>
        <dbReference type="ARBA" id="ARBA00009437"/>
    </source>
</evidence>
<dbReference type="PRINTS" id="PR00039">
    <property type="entry name" value="HTHLYSR"/>
</dbReference>
<gene>
    <name evidence="10" type="ORF">BMT91_24405</name>
    <name evidence="11" type="ORF">DD762_24285</name>
    <name evidence="12" type="ORF">DTL43_25275</name>
    <name evidence="7" type="ORF">E6D34_21470</name>
    <name evidence="8" type="ORF">F9461_25920</name>
    <name evidence="6" type="ORF">FGAF848_21920</name>
    <name evidence="9" type="ORF">HJQ60_005195</name>
</gene>
<dbReference type="CDD" id="cd08412">
    <property type="entry name" value="PBP2_PAO1_like"/>
    <property type="match status" value="1"/>
</dbReference>
<reference evidence="10 13" key="1">
    <citation type="submission" date="2016-10" db="EMBL/GenBank/DDBJ databases">
        <title>Whole genome sequences of antibiotic resistant commensal Escherichia coli from healthy Australian adults.</title>
        <authorList>
            <person name="Moran R.A."/>
            <person name="Anantham S."/>
            <person name="Nigro S.J."/>
            <person name="Holt K.E."/>
            <person name="Hall R.M."/>
        </authorList>
    </citation>
    <scope>NUCLEOTIDE SEQUENCE [LARGE SCALE GENOMIC DNA]</scope>
    <source>
        <strain evidence="10 13">2.3-R4</strain>
    </source>
</reference>
<dbReference type="EMBL" id="DABERK010000050">
    <property type="protein sequence ID" value="HAI5335088.1"/>
    <property type="molecule type" value="Genomic_DNA"/>
</dbReference>
<evidence type="ECO:0000313" key="17">
    <source>
        <dbReference type="Proteomes" id="UP000534496"/>
    </source>
</evidence>
<protein>
    <submittedName>
        <fullName evidence="11">LysR family transcriptional regulator</fullName>
    </submittedName>
</protein>
<dbReference type="InterPro" id="IPR036388">
    <property type="entry name" value="WH-like_DNA-bd_sf"/>
</dbReference>
<dbReference type="EMBL" id="CAUZHL010000002">
    <property type="protein sequence ID" value="CAK1210410.1"/>
    <property type="molecule type" value="Genomic_DNA"/>
</dbReference>
<evidence type="ECO:0000259" key="5">
    <source>
        <dbReference type="PROSITE" id="PS50931"/>
    </source>
</evidence>
<reference evidence="11 14" key="3">
    <citation type="submission" date="2018-04" db="EMBL/GenBank/DDBJ databases">
        <title>Draft Genomic Sequencing Of Potential Extraintestinal Pathogenic Escherichia coli B8S56 Isolated from Retail Chicken Skin.</title>
        <authorList>
            <person name="Xu A."/>
            <person name="Tilman S."/>
            <person name="Wisser-Parker K."/>
            <person name="Scullen O.J."/>
            <person name="Sommers C."/>
        </authorList>
    </citation>
    <scope>NUCLEOTIDE SEQUENCE [LARGE SCALE GENOMIC DNA]</scope>
    <source>
        <strain evidence="11 14">B8S56</strain>
    </source>
</reference>
<sequence length="311" mass="35416">MNITLRQIKYFVSTAESGSLSTAAKSLNISQSAITTAIQGLERDIGYKLLIRSKSGVDLTDEGRLFLYNAYNIIRTYDEAINTVHVQKPLHGTVSIAATYTIMGYFLPVHLKQFSRIYPHIKLELFENQRSIIETGLLSGKYDIGIVINDNLTCPDIVSETLLRSERRIWLPSGHPLLEKEILSLNDIVSEPFIILDVDEAWETAKRYWNTASTMPDVILHTHSIEAVRSMVANDMGITILSDMVYRPWSLEGKRIETRALSKSEVFPMSIGLAWRNNVEFTPAMQAFINYFRKIFMCSPGYQNRNVDHFI</sequence>
<evidence type="ECO:0000256" key="4">
    <source>
        <dbReference type="ARBA" id="ARBA00023163"/>
    </source>
</evidence>
<dbReference type="EMBL" id="AASEBA010000054">
    <property type="protein sequence ID" value="EFC9751778.1"/>
    <property type="molecule type" value="Genomic_DNA"/>
</dbReference>
<reference evidence="9" key="2">
    <citation type="journal article" date="2018" name="Genome Biol.">
        <title>SKESA: strategic k-mer extension for scrupulous assemblies.</title>
        <authorList>
            <person name="Souvorov A."/>
            <person name="Agarwala R."/>
            <person name="Lipman D.J."/>
        </authorList>
    </citation>
    <scope>NUCLEOTIDE SEQUENCE [LARGE SCALE GENOMIC DNA]</scope>
    <source>
        <strain evidence="9">AMC_487</strain>
    </source>
</reference>
<dbReference type="EMBL" id="QEMT01000066">
    <property type="protein sequence ID" value="PWH56178.1"/>
    <property type="molecule type" value="Genomic_DNA"/>
</dbReference>
<evidence type="ECO:0000313" key="13">
    <source>
        <dbReference type="Proteomes" id="UP000188855"/>
    </source>
</evidence>
<dbReference type="Proteomes" id="UP000188855">
    <property type="component" value="Unassembled WGS sequence"/>
</dbReference>
<dbReference type="InterPro" id="IPR050950">
    <property type="entry name" value="HTH-type_LysR_regulators"/>
</dbReference>
<dbReference type="Pfam" id="PF03466">
    <property type="entry name" value="LysR_substrate"/>
    <property type="match status" value="1"/>
</dbReference>
<reference evidence="12 15" key="4">
    <citation type="submission" date="2018-07" db="EMBL/GenBank/DDBJ databases">
        <title>Whole Genome Sequence Analysis of Avian Pathogenic E. coli - An Australian Perspective.</title>
        <authorList>
            <person name="Cummins M.L."/>
            <person name="Reid C.J."/>
            <person name="Roy Chowdhury P."/>
            <person name="Bushell R."/>
            <person name="Esbert N."/>
            <person name="Tivendale K.A."/>
            <person name="Noormohammadi A.H."/>
            <person name="Islam S."/>
            <person name="Marenda M.S."/>
            <person name="Browning G.F."/>
            <person name="Markham P.F."/>
            <person name="Djordjevic S.P."/>
        </authorList>
    </citation>
    <scope>NUCLEOTIDE SEQUENCE [LARGE SCALE GENOMIC DNA]</scope>
    <source>
        <strain evidence="12 15">AVC211</strain>
    </source>
</reference>
<evidence type="ECO:0000313" key="15">
    <source>
        <dbReference type="Proteomes" id="UP000253687"/>
    </source>
</evidence>
<dbReference type="InterPro" id="IPR000847">
    <property type="entry name" value="LysR_HTH_N"/>
</dbReference>
<evidence type="ECO:0000313" key="9">
    <source>
        <dbReference type="EMBL" id="HAI5335088.1"/>
    </source>
</evidence>
<dbReference type="InterPro" id="IPR036390">
    <property type="entry name" value="WH_DNA-bd_sf"/>
</dbReference>
<dbReference type="Gene3D" id="1.10.10.10">
    <property type="entry name" value="Winged helix-like DNA-binding domain superfamily/Winged helix DNA-binding domain"/>
    <property type="match status" value="1"/>
</dbReference>
<dbReference type="AlphaFoldDB" id="A0A0D8WC31"/>
<keyword evidence="2" id="KW-0805">Transcription regulation</keyword>
<reference evidence="7 16" key="5">
    <citation type="submission" date="2019-05" db="EMBL/GenBank/DDBJ databases">
        <authorList>
            <consortium name="NARMS: The National Antimicrobial Resistance Monitoring System"/>
        </authorList>
    </citation>
    <scope>NUCLEOTIDE SEQUENCE [LARGE SCALE GENOMIC DNA]</scope>
    <source>
        <strain evidence="7 16">CVM N18EC122</strain>
        <strain evidence="8 17">CVM N19EC0189</strain>
    </source>
</reference>
<dbReference type="Proteomes" id="UP000845800">
    <property type="component" value="Unassembled WGS sequence"/>
</dbReference>
<dbReference type="GO" id="GO:0003677">
    <property type="term" value="F:DNA binding"/>
    <property type="evidence" value="ECO:0007669"/>
    <property type="project" value="UniProtKB-KW"/>
</dbReference>
<dbReference type="EMBL" id="AASVQO010000040">
    <property type="protein sequence ID" value="EFH3676593.1"/>
    <property type="molecule type" value="Genomic_DNA"/>
</dbReference>
<reference evidence="9" key="6">
    <citation type="submission" date="2020-03" db="EMBL/GenBank/DDBJ databases">
        <authorList>
            <consortium name="NCBI Pathogen Detection Project"/>
        </authorList>
    </citation>
    <scope>NUCLEOTIDE SEQUENCE</scope>
    <source>
        <strain evidence="9">AMC_487</strain>
    </source>
</reference>
<evidence type="ECO:0000313" key="10">
    <source>
        <dbReference type="EMBL" id="OOK24167.1"/>
    </source>
</evidence>
<evidence type="ECO:0000313" key="12">
    <source>
        <dbReference type="EMBL" id="RDA31947.1"/>
    </source>
</evidence>
<dbReference type="EMBL" id="MPAF01000081">
    <property type="protein sequence ID" value="OOK24167.1"/>
    <property type="molecule type" value="Genomic_DNA"/>
</dbReference>
<dbReference type="PANTHER" id="PTHR30419">
    <property type="entry name" value="HTH-TYPE TRANSCRIPTIONAL REGULATOR YBHD"/>
    <property type="match status" value="1"/>
</dbReference>
<evidence type="ECO:0000313" key="6">
    <source>
        <dbReference type="EMBL" id="CAK1210410.1"/>
    </source>
</evidence>
<comment type="caution">
    <text evidence="11">The sequence shown here is derived from an EMBL/GenBank/DDBJ whole genome shotgun (WGS) entry which is preliminary data.</text>
</comment>
<evidence type="ECO:0000313" key="16">
    <source>
        <dbReference type="Proteomes" id="UP000532204"/>
    </source>
</evidence>
<comment type="similarity">
    <text evidence="1">Belongs to the LysR transcriptional regulatory family.</text>
</comment>
<dbReference type="Proteomes" id="UP000245761">
    <property type="component" value="Unassembled WGS sequence"/>
</dbReference>
<name>A0A0D8WC31_ECOLX</name>
<dbReference type="GO" id="GO:0005829">
    <property type="term" value="C:cytosol"/>
    <property type="evidence" value="ECO:0007669"/>
    <property type="project" value="TreeGrafter"/>
</dbReference>
<keyword evidence="3" id="KW-0238">DNA-binding</keyword>
<keyword evidence="4" id="KW-0804">Transcription</keyword>
<evidence type="ECO:0000313" key="11">
    <source>
        <dbReference type="EMBL" id="PWH56178.1"/>
    </source>
</evidence>
<dbReference type="Pfam" id="PF00126">
    <property type="entry name" value="HTH_1"/>
    <property type="match status" value="1"/>
</dbReference>
<reference evidence="6" key="7">
    <citation type="submission" date="2023-10" db="EMBL/GenBank/DDBJ databases">
        <authorList>
            <person name="Leclercq S."/>
        </authorList>
    </citation>
    <scope>NUCLEOTIDE SEQUENCE</scope>
    <source>
        <strain evidence="6">F848</strain>
    </source>
</reference>
<evidence type="ECO:0000256" key="2">
    <source>
        <dbReference type="ARBA" id="ARBA00023015"/>
    </source>
</evidence>
<proteinExistence type="inferred from homology"/>
<dbReference type="RefSeq" id="WP_001349471.1">
    <property type="nucleotide sequence ID" value="NZ_AP027520.1"/>
</dbReference>
<dbReference type="Proteomes" id="UP001190091">
    <property type="component" value="Unassembled WGS sequence"/>
</dbReference>
<evidence type="ECO:0000313" key="8">
    <source>
        <dbReference type="EMBL" id="EFH3676593.1"/>
    </source>
</evidence>
<dbReference type="Proteomes" id="UP000532204">
    <property type="component" value="Unassembled WGS sequence"/>
</dbReference>
<dbReference type="SUPFAM" id="SSF46785">
    <property type="entry name" value="Winged helix' DNA-binding domain"/>
    <property type="match status" value="1"/>
</dbReference>
<dbReference type="GO" id="GO:0003700">
    <property type="term" value="F:DNA-binding transcription factor activity"/>
    <property type="evidence" value="ECO:0007669"/>
    <property type="project" value="InterPro"/>
</dbReference>
<dbReference type="EMBL" id="QOGZ01000060">
    <property type="protein sequence ID" value="RDA31947.1"/>
    <property type="molecule type" value="Genomic_DNA"/>
</dbReference>
<feature type="domain" description="HTH lysR-type" evidence="5">
    <location>
        <begin position="3"/>
        <end position="60"/>
    </location>
</feature>
<dbReference type="FunFam" id="1.10.10.10:FF:000001">
    <property type="entry name" value="LysR family transcriptional regulator"/>
    <property type="match status" value="1"/>
</dbReference>
<evidence type="ECO:0000313" key="14">
    <source>
        <dbReference type="Proteomes" id="UP000245761"/>
    </source>
</evidence>
<evidence type="ECO:0000256" key="3">
    <source>
        <dbReference type="ARBA" id="ARBA00023125"/>
    </source>
</evidence>
<dbReference type="Gene3D" id="3.40.190.10">
    <property type="entry name" value="Periplasmic binding protein-like II"/>
    <property type="match status" value="2"/>
</dbReference>
<organism evidence="11 14">
    <name type="scientific">Escherichia coli</name>
    <dbReference type="NCBI Taxonomy" id="562"/>
    <lineage>
        <taxon>Bacteria</taxon>
        <taxon>Pseudomonadati</taxon>
        <taxon>Pseudomonadota</taxon>
        <taxon>Gammaproteobacteria</taxon>
        <taxon>Enterobacterales</taxon>
        <taxon>Enterobacteriaceae</taxon>
        <taxon>Escherichia</taxon>
    </lineage>
</organism>
<dbReference type="InterPro" id="IPR005119">
    <property type="entry name" value="LysR_subst-bd"/>
</dbReference>
<dbReference type="SUPFAM" id="SSF53850">
    <property type="entry name" value="Periplasmic binding protein-like II"/>
    <property type="match status" value="1"/>
</dbReference>
<evidence type="ECO:0000313" key="7">
    <source>
        <dbReference type="EMBL" id="EFC9751778.1"/>
    </source>
</evidence>
<dbReference type="Proteomes" id="UP000253687">
    <property type="component" value="Unassembled WGS sequence"/>
</dbReference>
<accession>A0A0D8WC31</accession>
<dbReference type="PROSITE" id="PS50931">
    <property type="entry name" value="HTH_LYSR"/>
    <property type="match status" value="1"/>
</dbReference>
<dbReference type="Proteomes" id="UP000534496">
    <property type="component" value="Unassembled WGS sequence"/>
</dbReference>